<dbReference type="AlphaFoldDB" id="A0A095SKS5"/>
<evidence type="ECO:0000256" key="1">
    <source>
        <dbReference type="ARBA" id="ARBA00022801"/>
    </source>
</evidence>
<dbReference type="PATRIC" id="fig|1177154.3.peg.1725"/>
<keyword evidence="1" id="KW-0378">Hydrolase</keyword>
<dbReference type="STRING" id="1177154.Y5S_01695"/>
<dbReference type="SUPFAM" id="SSF53474">
    <property type="entry name" value="alpha/beta-Hydrolases"/>
    <property type="match status" value="1"/>
</dbReference>
<dbReference type="OrthoDB" id="9805123at2"/>
<dbReference type="Gene3D" id="3.40.50.1820">
    <property type="entry name" value="alpha/beta hydrolase"/>
    <property type="match status" value="1"/>
</dbReference>
<dbReference type="Pfam" id="PF12697">
    <property type="entry name" value="Abhydrolase_6"/>
    <property type="match status" value="1"/>
</dbReference>
<dbReference type="PANTHER" id="PTHR22946:SF9">
    <property type="entry name" value="POLYKETIDE TRANSFERASE AF380"/>
    <property type="match status" value="1"/>
</dbReference>
<evidence type="ECO:0000313" key="5">
    <source>
        <dbReference type="Proteomes" id="UP000029444"/>
    </source>
</evidence>
<dbReference type="InterPro" id="IPR050261">
    <property type="entry name" value="FrsA_esterase"/>
</dbReference>
<dbReference type="eggNOG" id="COG1073">
    <property type="taxonomic scope" value="Bacteria"/>
</dbReference>
<comment type="caution">
    <text evidence="4">The sequence shown here is derived from an EMBL/GenBank/DDBJ whole genome shotgun (WGS) entry which is preliminary data.</text>
</comment>
<keyword evidence="5" id="KW-1185">Reference proteome</keyword>
<dbReference type="RefSeq" id="WP_035232201.1">
    <property type="nucleotide sequence ID" value="NZ_ARXV01000005.1"/>
</dbReference>
<dbReference type="Proteomes" id="UP000029444">
    <property type="component" value="Unassembled WGS sequence"/>
</dbReference>
<organism evidence="4 5">
    <name type="scientific">Alcanivorax nanhaiticus</name>
    <dbReference type="NCBI Taxonomy" id="1177154"/>
    <lineage>
        <taxon>Bacteria</taxon>
        <taxon>Pseudomonadati</taxon>
        <taxon>Pseudomonadota</taxon>
        <taxon>Gammaproteobacteria</taxon>
        <taxon>Oceanospirillales</taxon>
        <taxon>Alcanivoracaceae</taxon>
        <taxon>Alcanivorax</taxon>
    </lineage>
</organism>
<dbReference type="InterPro" id="IPR000073">
    <property type="entry name" value="AB_hydrolase_1"/>
</dbReference>
<dbReference type="InterPro" id="IPR029058">
    <property type="entry name" value="AB_hydrolase_fold"/>
</dbReference>
<dbReference type="PANTHER" id="PTHR22946">
    <property type="entry name" value="DIENELACTONE HYDROLASE DOMAIN-CONTAINING PROTEIN-RELATED"/>
    <property type="match status" value="1"/>
</dbReference>
<accession>A0A095SKS5</accession>
<evidence type="ECO:0000256" key="2">
    <source>
        <dbReference type="ARBA" id="ARBA00038115"/>
    </source>
</evidence>
<name>A0A095SKS5_9GAMM</name>
<evidence type="ECO:0000313" key="4">
    <source>
        <dbReference type="EMBL" id="KGD65261.1"/>
    </source>
</evidence>
<sequence length="294" mass="31099">MSEMRELRFVSDGQSCRGDLYLPEGEGPFLTLVMAHGFGLTRECGLDPFRDAFLAAGYAVFLFDYRHFGESEGVPRQVLLPNREVADWQAALACVRKQPEVDNNKIVLWGTSFSGGLVTVVAGREKVAGVISQCPMMDGLASVLEVVRYAGIGQALKMSGLGLLDLASSALGMGAKTLPSAGHPGELAAMSSADAWDGYTALMPAHVPNEVAARIALVLPLFRPVAVAGKVTCPALILICETDSVAPASAAEKAAAAMANATVKRYPVGHFDVYQGEPREISLADQLAFLESLA</sequence>
<comment type="similarity">
    <text evidence="2">Belongs to the AB hydrolase superfamily. FUS2 hydrolase family.</text>
</comment>
<feature type="domain" description="AB hydrolase-1" evidence="3">
    <location>
        <begin position="32"/>
        <end position="280"/>
    </location>
</feature>
<evidence type="ECO:0000259" key="3">
    <source>
        <dbReference type="Pfam" id="PF12697"/>
    </source>
</evidence>
<gene>
    <name evidence="4" type="ORF">Y5S_01695</name>
</gene>
<proteinExistence type="inferred from homology"/>
<reference evidence="4 5" key="1">
    <citation type="submission" date="2012-09" db="EMBL/GenBank/DDBJ databases">
        <title>Genome Sequence of alkane-degrading Bacterium Alcanivorax sp. 19-m-6.</title>
        <authorList>
            <person name="Lai Q."/>
            <person name="Shao Z."/>
        </authorList>
    </citation>
    <scope>NUCLEOTIDE SEQUENCE [LARGE SCALE GENOMIC DNA]</scope>
    <source>
        <strain evidence="4 5">19-m-6</strain>
    </source>
</reference>
<dbReference type="GO" id="GO:0052689">
    <property type="term" value="F:carboxylic ester hydrolase activity"/>
    <property type="evidence" value="ECO:0007669"/>
    <property type="project" value="UniProtKB-ARBA"/>
</dbReference>
<dbReference type="EMBL" id="ARXV01000005">
    <property type="protein sequence ID" value="KGD65261.1"/>
    <property type="molecule type" value="Genomic_DNA"/>
</dbReference>
<protein>
    <recommendedName>
        <fullName evidence="3">AB hydrolase-1 domain-containing protein</fullName>
    </recommendedName>
</protein>